<reference evidence="2" key="1">
    <citation type="submission" date="2018-11" db="EMBL/GenBank/DDBJ databases">
        <authorList>
            <consortium name="Pathogen Informatics"/>
        </authorList>
    </citation>
    <scope>NUCLEOTIDE SEQUENCE</scope>
</reference>
<keyword evidence="1" id="KW-0472">Membrane</keyword>
<gene>
    <name evidence="2" type="ORF">PXEA_LOCUS25013</name>
</gene>
<dbReference type="EMBL" id="CAAALY010124071">
    <property type="protein sequence ID" value="VEL31573.1"/>
    <property type="molecule type" value="Genomic_DNA"/>
</dbReference>
<evidence type="ECO:0000313" key="2">
    <source>
        <dbReference type="EMBL" id="VEL31573.1"/>
    </source>
</evidence>
<protein>
    <submittedName>
        <fullName evidence="2">Uncharacterized protein</fullName>
    </submittedName>
</protein>
<keyword evidence="1" id="KW-0812">Transmembrane</keyword>
<dbReference type="OrthoDB" id="551896at2759"/>
<feature type="transmembrane region" description="Helical" evidence="1">
    <location>
        <begin position="123"/>
        <end position="143"/>
    </location>
</feature>
<name>A0A3S5FFG1_9PLAT</name>
<accession>A0A3S5FFG1</accession>
<keyword evidence="1" id="KW-1133">Transmembrane helix</keyword>
<evidence type="ECO:0000256" key="1">
    <source>
        <dbReference type="SAM" id="Phobius"/>
    </source>
</evidence>
<dbReference type="AlphaFoldDB" id="A0A3S5FFG1"/>
<keyword evidence="3" id="KW-1185">Reference proteome</keyword>
<evidence type="ECO:0000313" key="3">
    <source>
        <dbReference type="Proteomes" id="UP000784294"/>
    </source>
</evidence>
<proteinExistence type="predicted"/>
<dbReference type="Proteomes" id="UP000784294">
    <property type="component" value="Unassembled WGS sequence"/>
</dbReference>
<feature type="transmembrane region" description="Helical" evidence="1">
    <location>
        <begin position="34"/>
        <end position="53"/>
    </location>
</feature>
<feature type="transmembrane region" description="Helical" evidence="1">
    <location>
        <begin position="163"/>
        <end position="189"/>
    </location>
</feature>
<comment type="caution">
    <text evidence="2">The sequence shown here is derived from an EMBL/GenBank/DDBJ whole genome shotgun (WGS) entry which is preliminary data.</text>
</comment>
<sequence length="231" mass="25081">MMLGKAVGLLTAALVGLGFEVIEVRLGKPGSTAYFTFYAGLVLLAGLHTELGLGVQLPTGFRGLVEATIFAGRAMHSLQTSEITSSQLAGVARSLDAYLAAACAGLLIYRDAIRAAPGLEYRCLLIGQMTSGLVLLQAVWIWQTAAMIDPWHSRPWIQSGHKSVIFATLIFSVQMLLVLVGQNGLLVGLRTRRRRRPNMSDRPAATRAHRLMVEGNPRTLVYTSLQRRLPA</sequence>
<organism evidence="2 3">
    <name type="scientific">Protopolystoma xenopodis</name>
    <dbReference type="NCBI Taxonomy" id="117903"/>
    <lineage>
        <taxon>Eukaryota</taxon>
        <taxon>Metazoa</taxon>
        <taxon>Spiralia</taxon>
        <taxon>Lophotrochozoa</taxon>
        <taxon>Platyhelminthes</taxon>
        <taxon>Monogenea</taxon>
        <taxon>Polyopisthocotylea</taxon>
        <taxon>Polystomatidea</taxon>
        <taxon>Polystomatidae</taxon>
        <taxon>Protopolystoma</taxon>
    </lineage>
</organism>